<evidence type="ECO:0000256" key="3">
    <source>
        <dbReference type="ARBA" id="ARBA00022475"/>
    </source>
</evidence>
<keyword evidence="3" id="KW-1003">Cell membrane</keyword>
<evidence type="ECO:0000256" key="5">
    <source>
        <dbReference type="SAM" id="SignalP"/>
    </source>
</evidence>
<evidence type="ECO:0000313" key="7">
    <source>
        <dbReference type="EMBL" id="RBP65345.1"/>
    </source>
</evidence>
<dbReference type="CDD" id="cd13639">
    <property type="entry name" value="PBP2_OpuAC_like"/>
    <property type="match status" value="1"/>
</dbReference>
<proteinExistence type="predicted"/>
<keyword evidence="8" id="KW-1185">Reference proteome</keyword>
<evidence type="ECO:0000256" key="4">
    <source>
        <dbReference type="ARBA" id="ARBA00023136"/>
    </source>
</evidence>
<comment type="subcellular location">
    <subcellularLocation>
        <location evidence="1">Cell membrane</location>
    </subcellularLocation>
</comment>
<gene>
    <name evidence="7" type="ORF">DES36_10785</name>
</gene>
<dbReference type="PANTHER" id="PTHR47737">
    <property type="entry name" value="GLYCINE BETAINE/PROLINE BETAINE TRANSPORT SYSTEM PERMEASE PROTEIN PROW"/>
    <property type="match status" value="1"/>
</dbReference>
<feature type="signal peptide" evidence="5">
    <location>
        <begin position="1"/>
        <end position="21"/>
    </location>
</feature>
<dbReference type="PROSITE" id="PS51257">
    <property type="entry name" value="PROKAR_LIPOPROTEIN"/>
    <property type="match status" value="1"/>
</dbReference>
<evidence type="ECO:0000256" key="2">
    <source>
        <dbReference type="ARBA" id="ARBA00022448"/>
    </source>
</evidence>
<dbReference type="SUPFAM" id="SSF53850">
    <property type="entry name" value="Periplasmic binding protein-like II"/>
    <property type="match status" value="1"/>
</dbReference>
<dbReference type="Gene3D" id="3.10.105.10">
    <property type="entry name" value="Dipeptide-binding Protein, Domain 3"/>
    <property type="match status" value="2"/>
</dbReference>
<comment type="caution">
    <text evidence="7">The sequence shown here is derived from an EMBL/GenBank/DDBJ whole genome shotgun (WGS) entry which is preliminary data.</text>
</comment>
<dbReference type="InterPro" id="IPR007210">
    <property type="entry name" value="ABC_Gly_betaine_transp_sub-bd"/>
</dbReference>
<dbReference type="GO" id="GO:0005275">
    <property type="term" value="F:amine transmembrane transporter activity"/>
    <property type="evidence" value="ECO:0007669"/>
    <property type="project" value="TreeGrafter"/>
</dbReference>
<name>A0A366I9F4_9FIRM</name>
<evidence type="ECO:0000259" key="6">
    <source>
        <dbReference type="Pfam" id="PF04069"/>
    </source>
</evidence>
<feature type="domain" description="ABC-type glycine betaine transport system substrate-binding" evidence="6">
    <location>
        <begin position="35"/>
        <end position="278"/>
    </location>
</feature>
<evidence type="ECO:0000313" key="8">
    <source>
        <dbReference type="Proteomes" id="UP000253490"/>
    </source>
</evidence>
<dbReference type="GO" id="GO:0031460">
    <property type="term" value="P:glycine betaine transport"/>
    <property type="evidence" value="ECO:0007669"/>
    <property type="project" value="TreeGrafter"/>
</dbReference>
<keyword evidence="2" id="KW-0813">Transport</keyword>
<protein>
    <submittedName>
        <fullName evidence="7">Glycine betaine/proline transport system substrate-binding protein</fullName>
    </submittedName>
</protein>
<dbReference type="AlphaFoldDB" id="A0A366I9F4"/>
<organism evidence="7 8">
    <name type="scientific">Alkalibaculum bacchi</name>
    <dbReference type="NCBI Taxonomy" id="645887"/>
    <lineage>
        <taxon>Bacteria</taxon>
        <taxon>Bacillati</taxon>
        <taxon>Bacillota</taxon>
        <taxon>Clostridia</taxon>
        <taxon>Eubacteriales</taxon>
        <taxon>Eubacteriaceae</taxon>
        <taxon>Alkalibaculum</taxon>
    </lineage>
</organism>
<feature type="chain" id="PRO_5016967208" evidence="5">
    <location>
        <begin position="22"/>
        <end position="288"/>
    </location>
</feature>
<sequence length="288" mass="31623">MRFKKFAILLLVTFMTVGAFAGCAKDGGGSDNKGTVKLGVVNWAEGIAMTNLVTAVLEDHMNYEVDITVADVAPIFTSVASGNTDAFLDVWLPVTHESYMEEYGDNLVDLGINNGNARIGLVVPEYVEVDSIEELNDNAEIFDKKIIGIDAGAGIMSSTEEAIDEYDLDFELITSSEAAMTASLSKAIDEKTPVVVTGWTPHWKFADFDLKFLEDSKGVYGKTEEIHTIARIGLEEDMPEVYSFLEKFSLTDEQLSELMGAIAEGSNELESAKAWMNENEEVVTQWLK</sequence>
<dbReference type="EMBL" id="QNRX01000007">
    <property type="protein sequence ID" value="RBP65345.1"/>
    <property type="molecule type" value="Genomic_DNA"/>
</dbReference>
<keyword evidence="4" id="KW-0472">Membrane</keyword>
<keyword evidence="5" id="KW-0732">Signal</keyword>
<dbReference type="GO" id="GO:0015871">
    <property type="term" value="P:choline transport"/>
    <property type="evidence" value="ECO:0007669"/>
    <property type="project" value="TreeGrafter"/>
</dbReference>
<dbReference type="PANTHER" id="PTHR47737:SF1">
    <property type="entry name" value="GLYCINE BETAINE_PROLINE BETAINE TRANSPORT SYSTEM PERMEASE PROTEIN PROW"/>
    <property type="match status" value="1"/>
</dbReference>
<dbReference type="OrthoDB" id="9787902at2"/>
<dbReference type="RefSeq" id="WP_113920466.1">
    <property type="nucleotide sequence ID" value="NZ_QNRX01000007.1"/>
</dbReference>
<dbReference type="Gene3D" id="3.40.190.100">
    <property type="entry name" value="Glycine betaine-binding periplasmic protein, domain 2"/>
    <property type="match status" value="1"/>
</dbReference>
<dbReference type="GO" id="GO:0015226">
    <property type="term" value="F:carnitine transmembrane transporter activity"/>
    <property type="evidence" value="ECO:0007669"/>
    <property type="project" value="TreeGrafter"/>
</dbReference>
<reference evidence="7 8" key="1">
    <citation type="submission" date="2018-06" db="EMBL/GenBank/DDBJ databases">
        <title>Genomic Encyclopedia of Type Strains, Phase IV (KMG-IV): sequencing the most valuable type-strain genomes for metagenomic binning, comparative biology and taxonomic classification.</title>
        <authorList>
            <person name="Goeker M."/>
        </authorList>
    </citation>
    <scope>NUCLEOTIDE SEQUENCE [LARGE SCALE GENOMIC DNA]</scope>
    <source>
        <strain evidence="7 8">DSM 22112</strain>
    </source>
</reference>
<dbReference type="GO" id="GO:0043190">
    <property type="term" value="C:ATP-binding cassette (ABC) transporter complex"/>
    <property type="evidence" value="ECO:0007669"/>
    <property type="project" value="InterPro"/>
</dbReference>
<dbReference type="Proteomes" id="UP000253490">
    <property type="component" value="Unassembled WGS sequence"/>
</dbReference>
<dbReference type="Pfam" id="PF04069">
    <property type="entry name" value="OpuAC"/>
    <property type="match status" value="1"/>
</dbReference>
<accession>A0A366I9F4</accession>
<evidence type="ECO:0000256" key="1">
    <source>
        <dbReference type="ARBA" id="ARBA00004236"/>
    </source>
</evidence>